<reference evidence="6" key="1">
    <citation type="submission" date="2022-11" db="EMBL/GenBank/DDBJ databases">
        <title>Lysinibacillus irui.</title>
        <authorList>
            <person name="Akintayo S.O."/>
        </authorList>
    </citation>
    <scope>NUCLEOTIDE SEQUENCE</scope>
    <source>
        <strain evidence="6">IRB4-01</strain>
    </source>
</reference>
<dbReference type="Proteomes" id="UP001219585">
    <property type="component" value="Chromosome"/>
</dbReference>
<feature type="transmembrane region" description="Helical" evidence="5">
    <location>
        <begin position="156"/>
        <end position="174"/>
    </location>
</feature>
<dbReference type="PANTHER" id="PTHR42038:SF2">
    <property type="entry name" value="TERPENE CYCLASE AUSL"/>
    <property type="match status" value="1"/>
</dbReference>
<feature type="transmembrane region" description="Helical" evidence="5">
    <location>
        <begin position="6"/>
        <end position="27"/>
    </location>
</feature>
<dbReference type="GO" id="GO:0016829">
    <property type="term" value="F:lyase activity"/>
    <property type="evidence" value="ECO:0007669"/>
    <property type="project" value="InterPro"/>
</dbReference>
<organism evidence="6 7">
    <name type="scientific">Lysinibacillus irui</name>
    <dbReference type="NCBI Taxonomy" id="2998077"/>
    <lineage>
        <taxon>Bacteria</taxon>
        <taxon>Bacillati</taxon>
        <taxon>Bacillota</taxon>
        <taxon>Bacilli</taxon>
        <taxon>Bacillales</taxon>
        <taxon>Bacillaceae</taxon>
        <taxon>Lysinibacillus</taxon>
    </lineage>
</organism>
<dbReference type="RefSeq" id="WP_274796414.1">
    <property type="nucleotide sequence ID" value="NZ_CP113527.1"/>
</dbReference>
<proteinExistence type="predicted"/>
<keyword evidence="4 5" id="KW-0472">Membrane</keyword>
<feature type="transmembrane region" description="Helical" evidence="5">
    <location>
        <begin position="180"/>
        <end position="199"/>
    </location>
</feature>
<dbReference type="AlphaFoldDB" id="A0AAJ5RXM3"/>
<accession>A0AAJ5RXM3</accession>
<dbReference type="KEGG" id="liu:OU989_07065"/>
<evidence type="ECO:0000313" key="7">
    <source>
        <dbReference type="Proteomes" id="UP001219585"/>
    </source>
</evidence>
<evidence type="ECO:0000256" key="3">
    <source>
        <dbReference type="ARBA" id="ARBA00022989"/>
    </source>
</evidence>
<dbReference type="EMBL" id="CP113527">
    <property type="protein sequence ID" value="WDV08239.1"/>
    <property type="molecule type" value="Genomic_DNA"/>
</dbReference>
<feature type="transmembrane region" description="Helical" evidence="5">
    <location>
        <begin position="96"/>
        <end position="116"/>
    </location>
</feature>
<keyword evidence="3 5" id="KW-1133">Transmembrane helix</keyword>
<dbReference type="PANTHER" id="PTHR42038">
    <property type="match status" value="1"/>
</dbReference>
<comment type="subcellular location">
    <subcellularLocation>
        <location evidence="1">Membrane</location>
        <topology evidence="1">Multi-pass membrane protein</topology>
    </subcellularLocation>
</comment>
<feature type="transmembrane region" description="Helical" evidence="5">
    <location>
        <begin position="64"/>
        <end position="84"/>
    </location>
</feature>
<evidence type="ECO:0000256" key="1">
    <source>
        <dbReference type="ARBA" id="ARBA00004141"/>
    </source>
</evidence>
<evidence type="ECO:0000313" key="6">
    <source>
        <dbReference type="EMBL" id="WDV08239.1"/>
    </source>
</evidence>
<sequence length="208" mass="24635">MSELNILLICQLGMGLFWIITYILVIYKGWRDKQYGMPMAAICANISWEFIFAFIYPQNDLQRFITLIWFLLDIFILMQFLRYAPNEYRRMLSKKLLYFSFLLTLVFSMLTILGLVHEFHDYEGKYAAFFQNLMMSGLFIALLLQRGNLAGQSMAIAICKMLGTLFASVGFYLYFRTPLITIISVATLFYDWLYILLIYRWQKQKPKL</sequence>
<dbReference type="InterPro" id="IPR039020">
    <property type="entry name" value="PaxB-like"/>
</dbReference>
<dbReference type="Pfam" id="PF25129">
    <property type="entry name" value="Pyr4-TMTC"/>
    <property type="match status" value="1"/>
</dbReference>
<protein>
    <submittedName>
        <fullName evidence="6">Uncharacterized protein</fullName>
    </submittedName>
</protein>
<evidence type="ECO:0000256" key="2">
    <source>
        <dbReference type="ARBA" id="ARBA00022692"/>
    </source>
</evidence>
<dbReference type="GO" id="GO:0016020">
    <property type="term" value="C:membrane"/>
    <property type="evidence" value="ECO:0007669"/>
    <property type="project" value="UniProtKB-SubCell"/>
</dbReference>
<gene>
    <name evidence="6" type="ORF">OU989_07065</name>
</gene>
<keyword evidence="2 5" id="KW-0812">Transmembrane</keyword>
<feature type="transmembrane region" description="Helical" evidence="5">
    <location>
        <begin position="128"/>
        <end position="144"/>
    </location>
</feature>
<evidence type="ECO:0000256" key="5">
    <source>
        <dbReference type="SAM" id="Phobius"/>
    </source>
</evidence>
<feature type="transmembrane region" description="Helical" evidence="5">
    <location>
        <begin position="39"/>
        <end position="58"/>
    </location>
</feature>
<name>A0AAJ5RXM3_9BACI</name>
<evidence type="ECO:0000256" key="4">
    <source>
        <dbReference type="ARBA" id="ARBA00023136"/>
    </source>
</evidence>